<comment type="function">
    <text evidence="7">With S5 and S12 plays an important role in translational accuracy.</text>
</comment>
<keyword evidence="4 7" id="KW-0689">Ribosomal protein</keyword>
<dbReference type="PROSITE" id="PS00632">
    <property type="entry name" value="RIBOSOMAL_S4"/>
    <property type="match status" value="1"/>
</dbReference>
<dbReference type="GO" id="GO:0006412">
    <property type="term" value="P:translation"/>
    <property type="evidence" value="ECO:0007669"/>
    <property type="project" value="UniProtKB-UniRule"/>
</dbReference>
<evidence type="ECO:0000313" key="13">
    <source>
        <dbReference type="Proteomes" id="UP000245959"/>
    </source>
</evidence>
<evidence type="ECO:0000256" key="1">
    <source>
        <dbReference type="ARBA" id="ARBA00007465"/>
    </source>
</evidence>
<evidence type="ECO:0000256" key="7">
    <source>
        <dbReference type="HAMAP-Rule" id="MF_01306"/>
    </source>
</evidence>
<reference evidence="12 13" key="1">
    <citation type="submission" date="2018-04" db="EMBL/GenBank/DDBJ databases">
        <title>Genomic Encyclopedia of Type Strains, Phase IV (KMG-IV): sequencing the most valuable type-strain genomes for metagenomic binning, comparative biology and taxonomic classification.</title>
        <authorList>
            <person name="Goeker M."/>
        </authorList>
    </citation>
    <scope>NUCLEOTIDE SEQUENCE [LARGE SCALE GENOMIC DNA]</scope>
    <source>
        <strain evidence="12 13">DSM 14823</strain>
    </source>
</reference>
<dbReference type="GeneID" id="78295496"/>
<evidence type="ECO:0000256" key="5">
    <source>
        <dbReference type="ARBA" id="ARBA00023274"/>
    </source>
</evidence>
<sequence length="200" mass="22292">MPTASRAKHKFCRRIGQCIWGDPKCPSVKRPYAAGPHGKGRRVKLSTYGELLMEKQKLKNYYAISEKQLQIAYAKAKAGTGQTHEKLFRSLEQRLDAMVFRAGFAPTIFAAKQFVNHGHILVDGKRIDRSSCLVKEGQVISIDAAKSPAIAEIAKKGNSTIPAYMEVDLENLKATLTRAPQLEEIPVSVKIMSVIEYYAR</sequence>
<dbReference type="GO" id="GO:0042274">
    <property type="term" value="P:ribosomal small subunit biogenesis"/>
    <property type="evidence" value="ECO:0007669"/>
    <property type="project" value="TreeGrafter"/>
</dbReference>
<comment type="caution">
    <text evidence="12">The sequence shown here is derived from an EMBL/GenBank/DDBJ whole genome shotgun (WGS) entry which is preliminary data.</text>
</comment>
<evidence type="ECO:0000313" key="14">
    <source>
        <dbReference type="Proteomes" id="UP000576225"/>
    </source>
</evidence>
<evidence type="ECO:0000256" key="2">
    <source>
        <dbReference type="ARBA" id="ARBA00022730"/>
    </source>
</evidence>
<comment type="function">
    <text evidence="7">One of the primary rRNA binding proteins, it binds directly to 16S rRNA where it nucleates assembly of the body of the 30S subunit.</text>
</comment>
<dbReference type="NCBIfam" id="NF003717">
    <property type="entry name" value="PRK05327.1"/>
    <property type="match status" value="1"/>
</dbReference>
<feature type="domain" description="Small ribosomal subunit protein uS4 N-terminal" evidence="10">
    <location>
        <begin position="6"/>
        <end position="92"/>
    </location>
</feature>
<dbReference type="EMBL" id="QEKH01000015">
    <property type="protein sequence ID" value="PVY40986.1"/>
    <property type="molecule type" value="Genomic_DNA"/>
</dbReference>
<dbReference type="PROSITE" id="PS50889">
    <property type="entry name" value="S4"/>
    <property type="match status" value="1"/>
</dbReference>
<dbReference type="InterPro" id="IPR005709">
    <property type="entry name" value="Ribosomal_uS4_bac-type"/>
</dbReference>
<dbReference type="Pfam" id="PF00163">
    <property type="entry name" value="Ribosomal_S4"/>
    <property type="match status" value="1"/>
</dbReference>
<proteinExistence type="inferred from homology"/>
<dbReference type="Gene3D" id="1.10.1050.10">
    <property type="entry name" value="Ribosomal Protein S4 Delta 41, Chain A, domain 1"/>
    <property type="match status" value="1"/>
</dbReference>
<evidence type="ECO:0000256" key="8">
    <source>
        <dbReference type="RuleBase" id="RU003699"/>
    </source>
</evidence>
<dbReference type="InterPro" id="IPR018079">
    <property type="entry name" value="Ribosomal_uS4_CS"/>
</dbReference>
<keyword evidence="5 7" id="KW-0687">Ribonucleoprotein</keyword>
<organism evidence="12 13">
    <name type="scientific">Victivallis vadensis</name>
    <dbReference type="NCBI Taxonomy" id="172901"/>
    <lineage>
        <taxon>Bacteria</taxon>
        <taxon>Pseudomonadati</taxon>
        <taxon>Lentisphaerota</taxon>
        <taxon>Lentisphaeria</taxon>
        <taxon>Victivallales</taxon>
        <taxon>Victivallaceae</taxon>
        <taxon>Victivallis</taxon>
    </lineage>
</organism>
<dbReference type="OrthoDB" id="9803672at2"/>
<reference evidence="11 14" key="2">
    <citation type="submission" date="2020-04" db="EMBL/GenBank/DDBJ databases">
        <authorList>
            <person name="Hitch T.C.A."/>
            <person name="Wylensek D."/>
            <person name="Clavel T."/>
        </authorList>
    </citation>
    <scope>NUCLEOTIDE SEQUENCE [LARGE SCALE GENOMIC DNA]</scope>
    <source>
        <strain evidence="11 14">COR2-253-APC-1A</strain>
    </source>
</reference>
<dbReference type="CDD" id="cd00165">
    <property type="entry name" value="S4"/>
    <property type="match status" value="1"/>
</dbReference>
<name>A0A2U1AX26_9BACT</name>
<comment type="similarity">
    <text evidence="1 7 8">Belongs to the universal ribosomal protein uS4 family.</text>
</comment>
<dbReference type="RefSeq" id="WP_116884194.1">
    <property type="nucleotide sequence ID" value="NZ_CABMMC010000062.1"/>
</dbReference>
<protein>
    <recommendedName>
        <fullName evidence="6 7">Small ribosomal subunit protein uS4</fullName>
    </recommendedName>
</protein>
<dbReference type="GO" id="GO:0015935">
    <property type="term" value="C:small ribosomal subunit"/>
    <property type="evidence" value="ECO:0007669"/>
    <property type="project" value="InterPro"/>
</dbReference>
<dbReference type="InterPro" id="IPR036986">
    <property type="entry name" value="S4_RNA-bd_sf"/>
</dbReference>
<evidence type="ECO:0000259" key="9">
    <source>
        <dbReference type="SMART" id="SM00363"/>
    </source>
</evidence>
<dbReference type="Pfam" id="PF01479">
    <property type="entry name" value="S4"/>
    <property type="match status" value="1"/>
</dbReference>
<evidence type="ECO:0000256" key="6">
    <source>
        <dbReference type="ARBA" id="ARBA00035254"/>
    </source>
</evidence>
<dbReference type="HAMAP" id="MF_01306_B">
    <property type="entry name" value="Ribosomal_uS4_B"/>
    <property type="match status" value="1"/>
</dbReference>
<dbReference type="SMART" id="SM01390">
    <property type="entry name" value="Ribosomal_S4"/>
    <property type="match status" value="1"/>
</dbReference>
<feature type="domain" description="RNA-binding S4" evidence="9">
    <location>
        <begin position="93"/>
        <end position="154"/>
    </location>
</feature>
<dbReference type="AlphaFoldDB" id="A0A2U1AX26"/>
<keyword evidence="2 7" id="KW-0699">rRNA-binding</keyword>
<dbReference type="InterPro" id="IPR001912">
    <property type="entry name" value="Ribosomal_uS4_N"/>
</dbReference>
<dbReference type="GO" id="GO:0019843">
    <property type="term" value="F:rRNA binding"/>
    <property type="evidence" value="ECO:0007669"/>
    <property type="project" value="UniProtKB-UniRule"/>
</dbReference>
<dbReference type="Gene3D" id="3.10.290.10">
    <property type="entry name" value="RNA-binding S4 domain"/>
    <property type="match status" value="1"/>
</dbReference>
<evidence type="ECO:0000313" key="11">
    <source>
        <dbReference type="EMBL" id="NMD86008.1"/>
    </source>
</evidence>
<dbReference type="FunFam" id="3.10.290.10:FF:000001">
    <property type="entry name" value="30S ribosomal protein S4"/>
    <property type="match status" value="1"/>
</dbReference>
<keyword evidence="13" id="KW-1185">Reference proteome</keyword>
<evidence type="ECO:0000256" key="3">
    <source>
        <dbReference type="ARBA" id="ARBA00022884"/>
    </source>
</evidence>
<accession>A0A2U1AX26</accession>
<evidence type="ECO:0000313" key="12">
    <source>
        <dbReference type="EMBL" id="PVY40986.1"/>
    </source>
</evidence>
<dbReference type="PANTHER" id="PTHR11831:SF4">
    <property type="entry name" value="SMALL RIBOSOMAL SUBUNIT PROTEIN US4M"/>
    <property type="match status" value="1"/>
</dbReference>
<evidence type="ECO:0000256" key="4">
    <source>
        <dbReference type="ARBA" id="ARBA00022980"/>
    </source>
</evidence>
<dbReference type="EMBL" id="JABAEW010000007">
    <property type="protein sequence ID" value="NMD86008.1"/>
    <property type="molecule type" value="Genomic_DNA"/>
</dbReference>
<evidence type="ECO:0000259" key="10">
    <source>
        <dbReference type="SMART" id="SM01390"/>
    </source>
</evidence>
<dbReference type="InterPro" id="IPR002942">
    <property type="entry name" value="S4_RNA-bd"/>
</dbReference>
<dbReference type="Proteomes" id="UP000245959">
    <property type="component" value="Unassembled WGS sequence"/>
</dbReference>
<dbReference type="GO" id="GO:0003735">
    <property type="term" value="F:structural constituent of ribosome"/>
    <property type="evidence" value="ECO:0007669"/>
    <property type="project" value="InterPro"/>
</dbReference>
<dbReference type="Proteomes" id="UP000576225">
    <property type="component" value="Unassembled WGS sequence"/>
</dbReference>
<dbReference type="NCBIfam" id="TIGR01017">
    <property type="entry name" value="rpsD_bact"/>
    <property type="match status" value="1"/>
</dbReference>
<dbReference type="PANTHER" id="PTHR11831">
    <property type="entry name" value="30S 40S RIBOSOMAL PROTEIN"/>
    <property type="match status" value="1"/>
</dbReference>
<dbReference type="SUPFAM" id="SSF55174">
    <property type="entry name" value="Alpha-L RNA-binding motif"/>
    <property type="match status" value="1"/>
</dbReference>
<dbReference type="InterPro" id="IPR022801">
    <property type="entry name" value="Ribosomal_uS4"/>
</dbReference>
<comment type="subunit">
    <text evidence="7">Part of the 30S ribosomal subunit. Contacts protein S5. The interaction surface between S4 and S5 is involved in control of translational fidelity.</text>
</comment>
<keyword evidence="3 7" id="KW-0694">RNA-binding</keyword>
<gene>
    <name evidence="7 11" type="primary">rpsD</name>
    <name evidence="12" type="ORF">C8D82_11537</name>
    <name evidence="11" type="ORF">HF882_05360</name>
</gene>
<dbReference type="SMART" id="SM00363">
    <property type="entry name" value="S4"/>
    <property type="match status" value="1"/>
</dbReference>